<evidence type="ECO:0000313" key="4">
    <source>
        <dbReference type="Proteomes" id="UP001366166"/>
    </source>
</evidence>
<dbReference type="KEGG" id="dmp:FAK_09300"/>
<protein>
    <submittedName>
        <fullName evidence="3">Uncharacterized protein</fullName>
    </submittedName>
</protein>
<gene>
    <name evidence="2" type="ORF">FAK_09300</name>
    <name evidence="3" type="ORF">FAK_12440</name>
</gene>
<evidence type="ECO:0000313" key="3">
    <source>
        <dbReference type="EMBL" id="BEQ14178.1"/>
    </source>
</evidence>
<evidence type="ECO:0000256" key="1">
    <source>
        <dbReference type="SAM" id="MobiDB-lite"/>
    </source>
</evidence>
<name>A0AAU9EAM2_9BACT</name>
<reference evidence="3" key="3">
    <citation type="submission" date="2023-07" db="EMBL/GenBank/DDBJ databases">
        <authorList>
            <person name="Watanabe T."/>
            <person name="Tsuji J.M."/>
        </authorList>
    </citation>
    <scope>NUCLEOTIDE SEQUENCE</scope>
    <source>
        <strain evidence="3">12FAK</strain>
    </source>
</reference>
<dbReference type="AlphaFoldDB" id="A0AAU9EAM2"/>
<reference evidence="3" key="1">
    <citation type="journal article" date="2023" name="Arch. Microbiol.">
        <title>Desulfoferula mesophilus gen. nov. sp. nov., a mesophilic sulfate-reducing bacterium isolated from a brackish lake sediment.</title>
        <authorList>
            <person name="Watanabe T."/>
            <person name="Yabe T."/>
            <person name="Tsuji J.M."/>
            <person name="Fukui M."/>
        </authorList>
    </citation>
    <scope>NUCLEOTIDE SEQUENCE</scope>
    <source>
        <strain evidence="3">12FAK</strain>
    </source>
</reference>
<feature type="region of interest" description="Disordered" evidence="1">
    <location>
        <begin position="1"/>
        <end position="21"/>
    </location>
</feature>
<organism evidence="3 4">
    <name type="scientific">Desulfoferula mesophila</name>
    <dbReference type="NCBI Taxonomy" id="3058419"/>
    <lineage>
        <taxon>Bacteria</taxon>
        <taxon>Pseudomonadati</taxon>
        <taxon>Thermodesulfobacteriota</taxon>
        <taxon>Desulfarculia</taxon>
        <taxon>Desulfarculales</taxon>
        <taxon>Desulfarculaceae</taxon>
        <taxon>Desulfoferula</taxon>
    </lineage>
</organism>
<sequence length="81" mass="9241">MSKEAGHVPMGNNPINHSGRRNLDCPHYVACLDRVASAQWPHFTCEFCAHRKNRRPIRLDNPTRESLGWEDIWGGGMSLEI</sequence>
<evidence type="ECO:0000313" key="2">
    <source>
        <dbReference type="EMBL" id="BEQ13864.1"/>
    </source>
</evidence>
<dbReference type="Proteomes" id="UP001366166">
    <property type="component" value="Chromosome"/>
</dbReference>
<dbReference type="KEGG" id="dmp:FAK_12440"/>
<reference evidence="4" key="2">
    <citation type="journal article" date="2023" name="Arch. Microbiol.">
        <title>Desulfoferula mesophilus gen. nov. sp. nov., a mesophilic sulfate-reducing bacterium isolated from a brackish lake sediment.</title>
        <authorList>
            <person name="Watanabe T."/>
            <person name="Yabe T."/>
            <person name="Tsuji J.M."/>
            <person name="Fukui M."/>
        </authorList>
    </citation>
    <scope>NUCLEOTIDE SEQUENCE [LARGE SCALE GENOMIC DNA]</scope>
    <source>
        <strain evidence="4">12FAK</strain>
    </source>
</reference>
<proteinExistence type="predicted"/>
<dbReference type="EMBL" id="AP028679">
    <property type="protein sequence ID" value="BEQ13864.1"/>
    <property type="molecule type" value="Genomic_DNA"/>
</dbReference>
<dbReference type="EMBL" id="AP028679">
    <property type="protein sequence ID" value="BEQ14178.1"/>
    <property type="molecule type" value="Genomic_DNA"/>
</dbReference>
<accession>A0AAU9EAM2</accession>
<keyword evidence="4" id="KW-1185">Reference proteome</keyword>